<keyword evidence="2" id="KW-1185">Reference proteome</keyword>
<sequence length="863" mass="94809">MSISNVSYGSNRLYRYDDVEEQYDTVNPDHDVKQIGQIASRPPASPVTPPRNRRQPGDGDNSKPTLTAYRRTASDMKILASWQGLGTAAGDVNSMSNQCAGLTTEALRRIGQGHASTLADVTGQIFDDLHDPRTRTRTINRVRWMQEQNEYQTTTPIKDLSKREGNYPLTSGDALVADLAEQFGVRHPSLDGRGTEQYTIAELGLTLGNGEGHAVVIQRLSPSDDYRNDQYELYDPNFGVFHYSNFANLAAALHDLYANGYIANGRIASVETTYRADSLTYRPYDPSHPGRPRLPDAPLAGIGHPEVPPLPELGPLRELDLPGPSGGLPHTEFRRGVKNPDADQQPFALYRPSTISPEELKQNDGFSADDDIPLNDANLSIHALDVKHNKDNVDGAGYLGTFRAEDTAMKKLDSGGKKDGYIYYVAPTPNMVDVNGSLGDQAPNSDDHEVAAMGHIEYTQIRGWRRVHDGKVGPYEPNPDYRWDVYDQTQTAGARPDLAGFSPENPAWGDDLHKPFASQVTRGGKTFYTPNEDPAMRVARFRQHGNALVQKLADRQSAGLDYVGPVHIKPHWGNDGGHGPVRLNFYNAGNGGYPSVDGTTGAASEDELRFGPDGRIHLARDYSKVLRIDSNGNAYIGDIPEDRNSLNGVFTYDPTTGGLLHMEDHKWLTEGASGYTPYVADAGGRGGGLMARQSWSIEDMRGNNVQPPVPEPAYNFRLKQSTAGDPVTLRNFEHDPDSVLPVQATHFVTTVPGTTSADGGNFLSYVNRIKPGEAKSVNDWLRSHNAAWIFPDGFVAVSVDSNTLEVRTIGGTPVWHVHIDPATGKELSETTQNGIASNYRIADDLWNYIKKNEDRDRELEARA</sequence>
<accession>A0ACC6TWX8</accession>
<name>A0ACC6TWX8_9BURK</name>
<proteinExistence type="predicted"/>
<protein>
    <submittedName>
        <fullName evidence="1">Enterotoxin A family protein</fullName>
    </submittedName>
</protein>
<dbReference type="EMBL" id="JBFRCH010000003">
    <property type="protein sequence ID" value="MEX3931953.1"/>
    <property type="molecule type" value="Genomic_DNA"/>
</dbReference>
<evidence type="ECO:0000313" key="1">
    <source>
        <dbReference type="EMBL" id="MEX3931953.1"/>
    </source>
</evidence>
<evidence type="ECO:0000313" key="2">
    <source>
        <dbReference type="Proteomes" id="UP001558850"/>
    </source>
</evidence>
<comment type="caution">
    <text evidence="1">The sequence shown here is derived from an EMBL/GenBank/DDBJ whole genome shotgun (WGS) entry which is preliminary data.</text>
</comment>
<reference evidence="1" key="1">
    <citation type="submission" date="2024-07" db="EMBL/GenBank/DDBJ databases">
        <title>A survey of Mimosa microsymbionts across Brazilian biomes reveals a high diversity of Paraburkholderia nodulating endemic species, but also that Cupriavidus is common as a symbiont of widespread species.</title>
        <authorList>
            <person name="Rouws L."/>
            <person name="Barauna A."/>
            <person name="Beukes C."/>
            <person name="Rouws J.R.C."/>
            <person name="De Faria S.M."/>
            <person name="Gross E."/>
            <person name="Bueno Dos Reis Junior F."/>
            <person name="Simon M.F."/>
            <person name="Maluk M."/>
            <person name="Odee D.W."/>
            <person name="Kenicer G."/>
            <person name="Young J.P.W."/>
            <person name="Reis V.M."/>
            <person name="Zilli J."/>
            <person name="James E.K."/>
        </authorList>
    </citation>
    <scope>NUCLEOTIDE SEQUENCE</scope>
    <source>
        <strain evidence="1">EG181B</strain>
    </source>
</reference>
<dbReference type="Proteomes" id="UP001558850">
    <property type="component" value="Unassembled WGS sequence"/>
</dbReference>
<organism evidence="1 2">
    <name type="scientific">Paraburkholderia phymatum</name>
    <dbReference type="NCBI Taxonomy" id="148447"/>
    <lineage>
        <taxon>Bacteria</taxon>
        <taxon>Pseudomonadati</taxon>
        <taxon>Pseudomonadota</taxon>
        <taxon>Betaproteobacteria</taxon>
        <taxon>Burkholderiales</taxon>
        <taxon>Burkholderiaceae</taxon>
        <taxon>Paraburkholderia</taxon>
    </lineage>
</organism>
<gene>
    <name evidence="1" type="ORF">AB4Y32_09090</name>
</gene>